<dbReference type="AlphaFoldDB" id="A0AB33BDH3"/>
<dbReference type="KEGG" id="lle:AYR59_02690"/>
<dbReference type="GO" id="GO:0016020">
    <property type="term" value="C:membrane"/>
    <property type="evidence" value="ECO:0007669"/>
    <property type="project" value="UniProtKB-SubCell"/>
</dbReference>
<protein>
    <submittedName>
        <fullName evidence="5">Uncharacterized protein</fullName>
    </submittedName>
</protein>
<dbReference type="Proteomes" id="UP000093346">
    <property type="component" value="Chromosome"/>
</dbReference>
<dbReference type="RefSeq" id="WP_065868671.1">
    <property type="nucleotide sequence ID" value="NZ_CP014907.1"/>
</dbReference>
<dbReference type="InterPro" id="IPR036257">
    <property type="entry name" value="Cyt_c_oxidase_su2_TM_sf"/>
</dbReference>
<feature type="transmembrane region" description="Helical" evidence="4">
    <location>
        <begin position="72"/>
        <end position="92"/>
    </location>
</feature>
<keyword evidence="3 4" id="KW-0472">Membrane</keyword>
<dbReference type="Gene3D" id="1.10.287.90">
    <property type="match status" value="1"/>
</dbReference>
<evidence type="ECO:0000313" key="6">
    <source>
        <dbReference type="Proteomes" id="UP000093346"/>
    </source>
</evidence>
<keyword evidence="2 4" id="KW-0812">Transmembrane</keyword>
<evidence type="ECO:0000256" key="4">
    <source>
        <dbReference type="SAM" id="Phobius"/>
    </source>
</evidence>
<evidence type="ECO:0000256" key="1">
    <source>
        <dbReference type="ARBA" id="ARBA00004370"/>
    </source>
</evidence>
<evidence type="ECO:0000256" key="2">
    <source>
        <dbReference type="ARBA" id="ARBA00022692"/>
    </source>
</evidence>
<evidence type="ECO:0000256" key="3">
    <source>
        <dbReference type="ARBA" id="ARBA00023136"/>
    </source>
</evidence>
<gene>
    <name evidence="5" type="ORF">AYR59_02690</name>
</gene>
<keyword evidence="4" id="KW-1133">Transmembrane helix</keyword>
<organism evidence="5 6">
    <name type="scientific">Fructilactobacillus lindneri</name>
    <dbReference type="NCBI Taxonomy" id="53444"/>
    <lineage>
        <taxon>Bacteria</taxon>
        <taxon>Bacillati</taxon>
        <taxon>Bacillota</taxon>
        <taxon>Bacilli</taxon>
        <taxon>Lactobacillales</taxon>
        <taxon>Lactobacillaceae</taxon>
        <taxon>Fructilactobacillus</taxon>
    </lineage>
</organism>
<evidence type="ECO:0000313" key="5">
    <source>
        <dbReference type="EMBL" id="ANZ59014.1"/>
    </source>
</evidence>
<name>A0AB33BDH3_9LACO</name>
<proteinExistence type="predicted"/>
<reference evidence="5 6" key="1">
    <citation type="submission" date="2016-03" db="EMBL/GenBank/DDBJ databases">
        <title>Pediococcus and Lactobacillus from brewery environment - whole genome sequencing and assembly.</title>
        <authorList>
            <person name="Behr J."/>
            <person name="Geissler A.J."/>
            <person name="Vogel R.F."/>
        </authorList>
    </citation>
    <scope>NUCLEOTIDE SEQUENCE [LARGE SCALE GENOMIC DNA]</scope>
    <source>
        <strain evidence="5 6">TMW 1.481</strain>
    </source>
</reference>
<accession>A0AB33BDH3</accession>
<dbReference type="EMBL" id="CP014907">
    <property type="protein sequence ID" value="ANZ59014.1"/>
    <property type="molecule type" value="Genomic_DNA"/>
</dbReference>
<sequence length="250" mass="27781">MEYTKLNYLLFKMGNLFNSKLFMIVVALVIIIGVTLFFVYDYKNDGPVLSRPNDHNEQKGKHSKKRNGKTEIWLAVIPVIILLVLFGTRMALSHASAPDTIVPSKTEKKVATGKVVLVNNSTGKVGITTKDRKDDNPIVARVNNIPVTPDTPLISSYAGTSISNKQFLSLTVGDNVKINVHPYEWLYKNHDEYGNDEHASHVISMLNQAKVNGEVIKIKADSHTKKNSNKNLKLNRAKAQNATYSSGLGY</sequence>
<feature type="transmembrane region" description="Helical" evidence="4">
    <location>
        <begin position="21"/>
        <end position="40"/>
    </location>
</feature>
<comment type="subcellular location">
    <subcellularLocation>
        <location evidence="1">Membrane</location>
    </subcellularLocation>
</comment>